<keyword evidence="1" id="KW-1133">Transmembrane helix</keyword>
<proteinExistence type="predicted"/>
<dbReference type="PANTHER" id="PTHR12993:SF11">
    <property type="entry name" value="N-ACETYLGLUCOSAMINYL-PHOSPHATIDYLINOSITOL DE-N-ACETYLASE"/>
    <property type="match status" value="1"/>
</dbReference>
<dbReference type="Gene3D" id="3.40.50.10320">
    <property type="entry name" value="LmbE-like"/>
    <property type="match status" value="1"/>
</dbReference>
<dbReference type="AlphaFoldDB" id="A0A0V8M3L8"/>
<dbReference type="InterPro" id="IPR003737">
    <property type="entry name" value="GlcNAc_PI_deacetylase-related"/>
</dbReference>
<dbReference type="Pfam" id="PF02585">
    <property type="entry name" value="PIG-L"/>
    <property type="match status" value="1"/>
</dbReference>
<protein>
    <submittedName>
        <fullName evidence="2">LmbE</fullName>
    </submittedName>
</protein>
<dbReference type="PANTHER" id="PTHR12993">
    <property type="entry name" value="N-ACETYLGLUCOSAMINYL-PHOSPHATIDYLINOSITOL DE-N-ACETYLASE-RELATED"/>
    <property type="match status" value="1"/>
</dbReference>
<evidence type="ECO:0000313" key="2">
    <source>
        <dbReference type="EMBL" id="KSV18346.1"/>
    </source>
</evidence>
<name>A0A0V8M3L8_9CHLR</name>
<organism evidence="2 3">
    <name type="scientific">Dehalococcoides mccartyi</name>
    <dbReference type="NCBI Taxonomy" id="61435"/>
    <lineage>
        <taxon>Bacteria</taxon>
        <taxon>Bacillati</taxon>
        <taxon>Chloroflexota</taxon>
        <taxon>Dehalococcoidia</taxon>
        <taxon>Dehalococcoidales</taxon>
        <taxon>Dehalococcoidaceae</taxon>
        <taxon>Dehalococcoides</taxon>
    </lineage>
</organism>
<keyword evidence="1" id="KW-0812">Transmembrane</keyword>
<dbReference type="OrthoDB" id="9815144at2"/>
<sequence length="277" mass="31502">MYLAAIFSKLIKMNYFKKKRSGLLFSLIFICLAGVTFFFWAVPDVLGQQYIKQLDYLPSPQAGEKILIFSPHPDDETIALGGYIASACQAGAEVEIVLVTDGSKFVNKDIRYQEFENACRLLGVPADNLVFLGFKDGSLQSVPLTRLVDSFNLLINEFAPDIVFYPHHKDAHDDHAAISRAVGQSLKVSPGIRCYEYLVHYRIFFPQPRVYNSNLYLLPPLTLVNEDQNWLRFDLSEGVLEQKTRALEAYESQLKNPFLKPLIQSFIRQNELVCLPN</sequence>
<dbReference type="GO" id="GO:0016811">
    <property type="term" value="F:hydrolase activity, acting on carbon-nitrogen (but not peptide) bonds, in linear amides"/>
    <property type="evidence" value="ECO:0007669"/>
    <property type="project" value="TreeGrafter"/>
</dbReference>
<feature type="transmembrane region" description="Helical" evidence="1">
    <location>
        <begin position="21"/>
        <end position="42"/>
    </location>
</feature>
<accession>A0A0V8M3L8</accession>
<gene>
    <name evidence="2" type="ORF">DA01_02680</name>
</gene>
<dbReference type="SUPFAM" id="SSF102588">
    <property type="entry name" value="LmbE-like"/>
    <property type="match status" value="1"/>
</dbReference>
<comment type="caution">
    <text evidence="2">The sequence shown here is derived from an EMBL/GenBank/DDBJ whole genome shotgun (WGS) entry which is preliminary data.</text>
</comment>
<evidence type="ECO:0000256" key="1">
    <source>
        <dbReference type="SAM" id="Phobius"/>
    </source>
</evidence>
<dbReference type="InterPro" id="IPR024078">
    <property type="entry name" value="LmbE-like_dom_sf"/>
</dbReference>
<keyword evidence="1" id="KW-0472">Membrane</keyword>
<evidence type="ECO:0000313" key="3">
    <source>
        <dbReference type="Proteomes" id="UP000053577"/>
    </source>
</evidence>
<reference evidence="2 3" key="1">
    <citation type="journal article" date="2015" name="Sci. Rep.">
        <title>A comparative genomics and reductive dehalogenase gene transcription study of two chloroethene-respiring bacteria, Dehalococcoides mccartyi strains MB and 11a.</title>
        <authorList>
            <person name="Low A."/>
            <person name="Shen Z."/>
            <person name="Cheng D."/>
            <person name="Rogers M.J."/>
            <person name="Lee P.K."/>
            <person name="He J."/>
        </authorList>
    </citation>
    <scope>NUCLEOTIDE SEQUENCE [LARGE SCALE GENOMIC DNA]</scope>
    <source>
        <strain evidence="2 3">MB</strain>
    </source>
</reference>
<dbReference type="EMBL" id="JGYD01000011">
    <property type="protein sequence ID" value="KSV18346.1"/>
    <property type="molecule type" value="Genomic_DNA"/>
</dbReference>
<dbReference type="Proteomes" id="UP000053577">
    <property type="component" value="Unassembled WGS sequence"/>
</dbReference>
<dbReference type="PATRIC" id="fig|61435.5.peg.539"/>